<sequence length="59" mass="6569">MAKFIRLNSPDGIPLSVNVDHIVAYADIPYQKSTKVYTANDSFIVKQSVEEIDALTIEV</sequence>
<organism evidence="1 2">
    <name type="scientific">Paenibacillus odorifer</name>
    <dbReference type="NCBI Taxonomy" id="189426"/>
    <lineage>
        <taxon>Bacteria</taxon>
        <taxon>Bacillati</taxon>
        <taxon>Bacillota</taxon>
        <taxon>Bacilli</taxon>
        <taxon>Bacillales</taxon>
        <taxon>Paenibacillaceae</taxon>
        <taxon>Paenibacillus</taxon>
    </lineage>
</organism>
<evidence type="ECO:0000313" key="2">
    <source>
        <dbReference type="Proteomes" id="UP000187158"/>
    </source>
</evidence>
<accession>A0ABX3GQG6</accession>
<name>A0ABX3GQG6_9BACL</name>
<protein>
    <submittedName>
        <fullName evidence="1">Uncharacterized protein</fullName>
    </submittedName>
</protein>
<dbReference type="RefSeq" id="WP_076218588.1">
    <property type="nucleotide sequence ID" value="NZ_MPVP01000047.1"/>
</dbReference>
<keyword evidence="2" id="KW-1185">Reference proteome</keyword>
<dbReference type="Proteomes" id="UP000187158">
    <property type="component" value="Unassembled WGS sequence"/>
</dbReference>
<reference evidence="1 2" key="1">
    <citation type="submission" date="2016-11" db="EMBL/GenBank/DDBJ databases">
        <title>Paenibacillus species isolates.</title>
        <authorList>
            <person name="Beno S.M."/>
        </authorList>
    </citation>
    <scope>NUCLEOTIDE SEQUENCE [LARGE SCALE GENOMIC DNA]</scope>
    <source>
        <strain evidence="1 2">FSL H7-0433</strain>
    </source>
</reference>
<evidence type="ECO:0000313" key="1">
    <source>
        <dbReference type="EMBL" id="OMD34800.1"/>
    </source>
</evidence>
<proteinExistence type="predicted"/>
<gene>
    <name evidence="1" type="ORF">BSO21_10285</name>
</gene>
<comment type="caution">
    <text evidence="1">The sequence shown here is derived from an EMBL/GenBank/DDBJ whole genome shotgun (WGS) entry which is preliminary data.</text>
</comment>
<dbReference type="EMBL" id="MPVP01000047">
    <property type="protein sequence ID" value="OMD34800.1"/>
    <property type="molecule type" value="Genomic_DNA"/>
</dbReference>